<evidence type="ECO:0000313" key="3">
    <source>
        <dbReference type="Proteomes" id="UP000010478"/>
    </source>
</evidence>
<dbReference type="HOGENOM" id="CLU_137365_2_1_3"/>
<proteinExistence type="predicted"/>
<feature type="region of interest" description="Disordered" evidence="1">
    <location>
        <begin position="107"/>
        <end position="128"/>
    </location>
</feature>
<dbReference type="RefSeq" id="WP_015175370.1">
    <property type="nucleotide sequence ID" value="NC_019729.1"/>
</dbReference>
<feature type="compositionally biased region" description="Acidic residues" evidence="1">
    <location>
        <begin position="107"/>
        <end position="118"/>
    </location>
</feature>
<organism evidence="2 3">
    <name type="scientific">Phormidium nigroviride PCC 7112</name>
    <dbReference type="NCBI Taxonomy" id="179408"/>
    <lineage>
        <taxon>Bacteria</taxon>
        <taxon>Bacillati</taxon>
        <taxon>Cyanobacteriota</taxon>
        <taxon>Cyanophyceae</taxon>
        <taxon>Oscillatoriophycideae</taxon>
        <taxon>Oscillatoriales</taxon>
        <taxon>Oscillatoriaceae</taxon>
        <taxon>Phormidium</taxon>
    </lineage>
</organism>
<dbReference type="EMBL" id="CP003614">
    <property type="protein sequence ID" value="AFZ06052.1"/>
    <property type="molecule type" value="Genomic_DNA"/>
</dbReference>
<name>K9VF05_9CYAN</name>
<evidence type="ECO:0000256" key="1">
    <source>
        <dbReference type="SAM" id="MobiDB-lite"/>
    </source>
</evidence>
<dbReference type="AlphaFoldDB" id="K9VF05"/>
<sequence>MKEMKMPTSDSYRESLIESLKDAEHAGGFIGAILEEKDPEPALLRNAIRKVIEARIRMNALSESAKEHHEKLDKMLTESGGSEIYCLVELLEALGFKLEITVADPEWSADSESTDFGESELSPEPANL</sequence>
<dbReference type="KEGG" id="oni:Osc7112_1532"/>
<dbReference type="Proteomes" id="UP000010478">
    <property type="component" value="Chromosome"/>
</dbReference>
<protein>
    <submittedName>
        <fullName evidence="2">Uncharacterized protein</fullName>
    </submittedName>
</protein>
<dbReference type="eggNOG" id="COG3636">
    <property type="taxonomic scope" value="Bacteria"/>
</dbReference>
<evidence type="ECO:0000313" key="2">
    <source>
        <dbReference type="EMBL" id="AFZ06052.1"/>
    </source>
</evidence>
<gene>
    <name evidence="2" type="ORF">Osc7112_1532</name>
</gene>
<keyword evidence="3" id="KW-1185">Reference proteome</keyword>
<dbReference type="OrthoDB" id="517060at2"/>
<accession>K9VF05</accession>
<reference evidence="2 3" key="1">
    <citation type="submission" date="2012-05" db="EMBL/GenBank/DDBJ databases">
        <title>Finished chromosome of genome of Oscillatoria sp. PCC 7112.</title>
        <authorList>
            <consortium name="US DOE Joint Genome Institute"/>
            <person name="Gugger M."/>
            <person name="Coursin T."/>
            <person name="Rippka R."/>
            <person name="Tandeau De Marsac N."/>
            <person name="Huntemann M."/>
            <person name="Wei C.-L."/>
            <person name="Han J."/>
            <person name="Detter J.C."/>
            <person name="Han C."/>
            <person name="Tapia R."/>
            <person name="Davenport K."/>
            <person name="Daligault H."/>
            <person name="Erkkila T."/>
            <person name="Gu W."/>
            <person name="Munk A.C.C."/>
            <person name="Teshima H."/>
            <person name="Xu Y."/>
            <person name="Chain P."/>
            <person name="Chen A."/>
            <person name="Krypides N."/>
            <person name="Mavromatis K."/>
            <person name="Markowitz V."/>
            <person name="Szeto E."/>
            <person name="Ivanova N."/>
            <person name="Mikhailova N."/>
            <person name="Ovchinnikova G."/>
            <person name="Pagani I."/>
            <person name="Pati A."/>
            <person name="Goodwin L."/>
            <person name="Peters L."/>
            <person name="Pitluck S."/>
            <person name="Woyke T."/>
            <person name="Kerfeld C."/>
        </authorList>
    </citation>
    <scope>NUCLEOTIDE SEQUENCE [LARGE SCALE GENOMIC DNA]</scope>
    <source>
        <strain evidence="2 3">PCC 7112</strain>
    </source>
</reference>